<keyword evidence="2" id="KW-1185">Reference proteome</keyword>
<dbReference type="Proteomes" id="UP000607653">
    <property type="component" value="Unassembled WGS sequence"/>
</dbReference>
<evidence type="ECO:0000313" key="2">
    <source>
        <dbReference type="Proteomes" id="UP000607653"/>
    </source>
</evidence>
<reference evidence="1 2" key="1">
    <citation type="journal article" date="2020" name="Mol. Biol. Evol.">
        <title>Distinct Expression and Methylation Patterns for Genes with Different Fates following a Single Whole-Genome Duplication in Flowering Plants.</title>
        <authorList>
            <person name="Shi T."/>
            <person name="Rahmani R.S."/>
            <person name="Gugger P.F."/>
            <person name="Wang M."/>
            <person name="Li H."/>
            <person name="Zhang Y."/>
            <person name="Li Z."/>
            <person name="Wang Q."/>
            <person name="Van de Peer Y."/>
            <person name="Marchal K."/>
            <person name="Chen J."/>
        </authorList>
    </citation>
    <scope>NUCLEOTIDE SEQUENCE [LARGE SCALE GENOMIC DNA]</scope>
    <source>
        <tissue evidence="1">Leaf</tissue>
    </source>
</reference>
<evidence type="ECO:0000313" key="1">
    <source>
        <dbReference type="EMBL" id="DAD21826.1"/>
    </source>
</evidence>
<dbReference type="AlphaFoldDB" id="A0A822XSD0"/>
<proteinExistence type="predicted"/>
<organism evidence="1 2">
    <name type="scientific">Nelumbo nucifera</name>
    <name type="common">Sacred lotus</name>
    <dbReference type="NCBI Taxonomy" id="4432"/>
    <lineage>
        <taxon>Eukaryota</taxon>
        <taxon>Viridiplantae</taxon>
        <taxon>Streptophyta</taxon>
        <taxon>Embryophyta</taxon>
        <taxon>Tracheophyta</taxon>
        <taxon>Spermatophyta</taxon>
        <taxon>Magnoliopsida</taxon>
        <taxon>Proteales</taxon>
        <taxon>Nelumbonaceae</taxon>
        <taxon>Nelumbo</taxon>
    </lineage>
</organism>
<sequence>MEASTVKLHEPNHQPKVCNAAVSRNGKWRSADIGQADRLRVSTQLGAPPESNHEYLLSACFIGNLTPPLLVVTAGKRNIGSQLSWGNGARVFFSFSLKPPDATCSAPLPSYN</sequence>
<gene>
    <name evidence="1" type="ORF">HUJ06_023289</name>
</gene>
<protein>
    <submittedName>
        <fullName evidence="1">Uncharacterized protein</fullName>
    </submittedName>
</protein>
<dbReference type="EMBL" id="DUZY01000001">
    <property type="protein sequence ID" value="DAD21826.1"/>
    <property type="molecule type" value="Genomic_DNA"/>
</dbReference>
<name>A0A822XSD0_NELNU</name>
<accession>A0A822XSD0</accession>
<comment type="caution">
    <text evidence="1">The sequence shown here is derived from an EMBL/GenBank/DDBJ whole genome shotgun (WGS) entry which is preliminary data.</text>
</comment>